<organism evidence="2 3">
    <name type="scientific">Treponema denticola (strain ATCC 35405 / DSM 14222 / CIP 103919 / JCM 8153 / KCTC 15104)</name>
    <dbReference type="NCBI Taxonomy" id="243275"/>
    <lineage>
        <taxon>Bacteria</taxon>
        <taxon>Pseudomonadati</taxon>
        <taxon>Spirochaetota</taxon>
        <taxon>Spirochaetia</taxon>
        <taxon>Spirochaetales</taxon>
        <taxon>Treponemataceae</taxon>
        <taxon>Treponema</taxon>
    </lineage>
</organism>
<keyword evidence="3" id="KW-1185">Reference proteome</keyword>
<feature type="transmembrane region" description="Helical" evidence="1">
    <location>
        <begin position="12"/>
        <end position="36"/>
    </location>
</feature>
<proteinExistence type="predicted"/>
<name>Q73LR8_TREDE</name>
<dbReference type="Proteomes" id="UP000008212">
    <property type="component" value="Chromosome"/>
</dbReference>
<dbReference type="AlphaFoldDB" id="Q73LR8"/>
<evidence type="ECO:0000313" key="3">
    <source>
        <dbReference type="Proteomes" id="UP000008212"/>
    </source>
</evidence>
<feature type="transmembrane region" description="Helical" evidence="1">
    <location>
        <begin position="83"/>
        <end position="103"/>
    </location>
</feature>
<dbReference type="GeneID" id="2741238"/>
<dbReference type="OrthoDB" id="9803238at2"/>
<reference evidence="2 3" key="1">
    <citation type="journal article" date="2004" name="Proc. Natl. Acad. Sci. U.S.A.">
        <title>Comparison of the genome of the oral pathogen Treponema denticola with other spirochete genomes.</title>
        <authorList>
            <person name="Seshadri R."/>
            <person name="Myers G.S."/>
            <person name="Tettelin H."/>
            <person name="Eisen J.A."/>
            <person name="Heidelberg J.F."/>
            <person name="Dodson R.J."/>
            <person name="Davidsen T.M."/>
            <person name="DeBoy R.T."/>
            <person name="Fouts D.E."/>
            <person name="Haft D.H."/>
            <person name="Selengut J."/>
            <person name="Ren Q."/>
            <person name="Brinkac L.M."/>
            <person name="Madupu R."/>
            <person name="Kolonay J."/>
            <person name="Durkin S.A."/>
            <person name="Daugherty S.C."/>
            <person name="Shetty J."/>
            <person name="Shvartsbeyn A."/>
            <person name="Gebregeorgis E."/>
            <person name="Geer K."/>
            <person name="Tsegaye G."/>
            <person name="Malek J."/>
            <person name="Ayodeji B."/>
            <person name="Shatsman S."/>
            <person name="McLeod M.P."/>
            <person name="Smajs D."/>
            <person name="Howell J.K."/>
            <person name="Pal S."/>
            <person name="Amin A."/>
            <person name="Vashisth P."/>
            <person name="McNeill T.Z."/>
            <person name="Xiang Q."/>
            <person name="Sodergren E."/>
            <person name="Baca E."/>
            <person name="Weinstock G.M."/>
            <person name="Norris S.J."/>
            <person name="Fraser C.M."/>
            <person name="Paulsen I.T."/>
        </authorList>
    </citation>
    <scope>NUCLEOTIDE SEQUENCE [LARGE SCALE GENOMIC DNA]</scope>
    <source>
        <strain evidence="3">ATCC 35405 / DSM 14222 / CIP 103919 / JCM 8153 / KCTC 15104</strain>
    </source>
</reference>
<feature type="transmembrane region" description="Helical" evidence="1">
    <location>
        <begin position="57"/>
        <end position="77"/>
    </location>
</feature>
<evidence type="ECO:0000256" key="1">
    <source>
        <dbReference type="SAM" id="Phobius"/>
    </source>
</evidence>
<dbReference type="STRING" id="243275.TDE_1794"/>
<dbReference type="EMBL" id="AE017226">
    <property type="protein sequence ID" value="AAS12309.1"/>
    <property type="molecule type" value="Genomic_DNA"/>
</dbReference>
<keyword evidence="1" id="KW-0472">Membrane</keyword>
<sequence>MEQLLEIFENNATIDGLVSMSITVVALVISLAILPFQRFSESISSNLYQLVIKNGKFNRLIIINLLLGFLQILLMVISPNSKMMQFLSATILILILLNAFFFYNKVRSQLDVLDICCPIIEKDLDKAISVLTSENIKLQQNPLFKRQSLQEMIIGSISSQDNPNRYPKGQILNVSFKVFIYKFQNIYEVIHASLDRSQYSTFEKAVQCLYNSVEKYSNYINGYYIKTDNFFFDFVMKIEEIHTAIRSIRINNIYLDMFLSTLVRIQMLFLKPNLNSDFYIKSIFEFFIRNVLGSSKYITDDLNWILRMIPIFKKEYLLPDSFKLLLASLNNELIKIYNSNNDQLARSSINRTINELSFYLLTSSVFDQYEASIVESIMKIQSKLSAVSLLTPVLVYDDFTTHMLYNYQNDRTLGRAAMILLYNQKDGNNGVYQNLKNLDLIQKIIQILGFRYISGGSHVDGILEQIYKLTLDLYIITDRSVFQQLYYVNWSWNWTSKEMNSIINIYYLLVKIALRSLILNRYSHSAPAILYSILKTTFTFCRNNKINIAPIIKGLAPLFIKAVIANKKLNEKNRNLIIILVIRNVDKKYRNALRKRLINLKTLPLYKQGSQMDDYNADYFHTVPADYYRFILPLIYRSVNKCLKIKT</sequence>
<dbReference type="KEGG" id="tde:TDE_1794"/>
<keyword evidence="1" id="KW-0812">Transmembrane</keyword>
<protein>
    <submittedName>
        <fullName evidence="2">Uncharacterized protein</fullName>
    </submittedName>
</protein>
<dbReference type="RefSeq" id="WP_010957048.1">
    <property type="nucleotide sequence ID" value="NC_002967.9"/>
</dbReference>
<keyword evidence="1" id="KW-1133">Transmembrane helix</keyword>
<gene>
    <name evidence="2" type="ordered locus">TDE_1794</name>
</gene>
<dbReference type="PATRIC" id="fig|243275.7.peg.1707"/>
<dbReference type="PaxDb" id="243275-TDE_1794"/>
<accession>Q73LR8</accession>
<evidence type="ECO:0000313" key="2">
    <source>
        <dbReference type="EMBL" id="AAS12309.1"/>
    </source>
</evidence>
<dbReference type="HOGENOM" id="CLU_423317_0_0_12"/>